<gene>
    <name evidence="1" type="ORF">HBH26_15760</name>
</gene>
<comment type="caution">
    <text evidence="1">The sequence shown here is derived from an EMBL/GenBank/DDBJ whole genome shotgun (WGS) entry which is preliminary data.</text>
</comment>
<dbReference type="Pfam" id="PF22284">
    <property type="entry name" value="DUF6961"/>
    <property type="match status" value="1"/>
</dbReference>
<evidence type="ECO:0000313" key="1">
    <source>
        <dbReference type="EMBL" id="NJR80040.1"/>
    </source>
</evidence>
<dbReference type="EMBL" id="JAAVJH010000012">
    <property type="protein sequence ID" value="NJR80040.1"/>
    <property type="molecule type" value="Genomic_DNA"/>
</dbReference>
<reference evidence="1 2" key="1">
    <citation type="submission" date="2020-03" db="EMBL/GenBank/DDBJ databases">
        <authorList>
            <person name="Wang L."/>
            <person name="He N."/>
            <person name="Li Y."/>
            <person name="Fang Y."/>
            <person name="Zhang F."/>
        </authorList>
    </citation>
    <scope>NUCLEOTIDE SEQUENCE [LARGE SCALE GENOMIC DNA]</scope>
    <source>
        <strain evidence="1 2">36D10-4-7</strain>
    </source>
</reference>
<name>A0ABX1CQ16_9SPHN</name>
<proteinExistence type="predicted"/>
<organism evidence="1 2">
    <name type="scientific">Sphingomonas corticis</name>
    <dbReference type="NCBI Taxonomy" id="2722791"/>
    <lineage>
        <taxon>Bacteria</taxon>
        <taxon>Pseudomonadati</taxon>
        <taxon>Pseudomonadota</taxon>
        <taxon>Alphaproteobacteria</taxon>
        <taxon>Sphingomonadales</taxon>
        <taxon>Sphingomonadaceae</taxon>
        <taxon>Sphingomonas</taxon>
    </lineage>
</organism>
<dbReference type="InterPro" id="IPR054234">
    <property type="entry name" value="DUF6961"/>
</dbReference>
<dbReference type="Proteomes" id="UP000732399">
    <property type="component" value="Unassembled WGS sequence"/>
</dbReference>
<sequence>MNQDEERWAEALHLERAHGDRALEWVAVRAAELERKGDAAGVERMREIWSRLKQLVGDDRRH</sequence>
<evidence type="ECO:0000313" key="2">
    <source>
        <dbReference type="Proteomes" id="UP000732399"/>
    </source>
</evidence>
<dbReference type="RefSeq" id="WP_168135597.1">
    <property type="nucleotide sequence ID" value="NZ_JAAVJH010000012.1"/>
</dbReference>
<keyword evidence="2" id="KW-1185">Reference proteome</keyword>
<protein>
    <submittedName>
        <fullName evidence="1">Uncharacterized protein</fullName>
    </submittedName>
</protein>
<accession>A0ABX1CQ16</accession>